<evidence type="ECO:0000256" key="6">
    <source>
        <dbReference type="ARBA" id="ARBA00022838"/>
    </source>
</evidence>
<dbReference type="Proteomes" id="UP001497482">
    <property type="component" value="Chromosome 18"/>
</dbReference>
<dbReference type="GO" id="GO:0008017">
    <property type="term" value="F:microtubule binding"/>
    <property type="evidence" value="ECO:0007669"/>
    <property type="project" value="TreeGrafter"/>
</dbReference>
<evidence type="ECO:0000256" key="13">
    <source>
        <dbReference type="SAM" id="Coils"/>
    </source>
</evidence>
<evidence type="ECO:0000256" key="3">
    <source>
        <dbReference type="ARBA" id="ARBA00022454"/>
    </source>
</evidence>
<evidence type="ECO:0000256" key="11">
    <source>
        <dbReference type="ARBA" id="ARBA00045419"/>
    </source>
</evidence>
<dbReference type="PANTHER" id="PTHR22142:SF2">
    <property type="entry name" value="KINETOCHORE PROTEIN SPC24"/>
    <property type="match status" value="1"/>
</dbReference>
<name>A0AAV2KM14_KNICA</name>
<proteinExistence type="inferred from homology"/>
<gene>
    <name evidence="14" type="ORF">KC01_LOCUS18293</name>
</gene>
<comment type="function">
    <text evidence="11">Acts as a component of the essential kinetochore-associated NDC80 complex, which is required for chromosome segregation and spindle checkpoint activity. Required for kinetochore integrity and the organization of stable microtubule binding sites in the outer plate of the kinetochore. The NDC80 complex synergistically enhances the affinity of the SKA1 complex for microtubules and may allow the NDC80 complex to track depolymerizing microtubules.</text>
</comment>
<dbReference type="InterPro" id="IPR013252">
    <property type="entry name" value="Ndc80_Spc24"/>
</dbReference>
<organism evidence="14 15">
    <name type="scientific">Knipowitschia caucasica</name>
    <name type="common">Caucasian dwarf goby</name>
    <name type="synonym">Pomatoschistus caucasicus</name>
    <dbReference type="NCBI Taxonomy" id="637954"/>
    <lineage>
        <taxon>Eukaryota</taxon>
        <taxon>Metazoa</taxon>
        <taxon>Chordata</taxon>
        <taxon>Craniata</taxon>
        <taxon>Vertebrata</taxon>
        <taxon>Euteleostomi</taxon>
        <taxon>Actinopterygii</taxon>
        <taxon>Neopterygii</taxon>
        <taxon>Teleostei</taxon>
        <taxon>Neoteleostei</taxon>
        <taxon>Acanthomorphata</taxon>
        <taxon>Gobiaria</taxon>
        <taxon>Gobiiformes</taxon>
        <taxon>Gobioidei</taxon>
        <taxon>Gobiidae</taxon>
        <taxon>Gobiinae</taxon>
        <taxon>Knipowitschia</taxon>
    </lineage>
</organism>
<evidence type="ECO:0000313" key="15">
    <source>
        <dbReference type="Proteomes" id="UP001497482"/>
    </source>
</evidence>
<comment type="similarity">
    <text evidence="1 12">Belongs to the SPC24 family.</text>
</comment>
<dbReference type="AlphaFoldDB" id="A0AAV2KM14"/>
<evidence type="ECO:0000256" key="2">
    <source>
        <dbReference type="ARBA" id="ARBA00013690"/>
    </source>
</evidence>
<accession>A0AAV2KM14</accession>
<dbReference type="GO" id="GO:0031262">
    <property type="term" value="C:Ndc80 complex"/>
    <property type="evidence" value="ECO:0007669"/>
    <property type="project" value="TreeGrafter"/>
</dbReference>
<reference evidence="14 15" key="1">
    <citation type="submission" date="2024-04" db="EMBL/GenBank/DDBJ databases">
        <authorList>
            <person name="Waldvogel A.-M."/>
            <person name="Schoenle A."/>
        </authorList>
    </citation>
    <scope>NUCLEOTIDE SEQUENCE [LARGE SCALE GENOMIC DNA]</scope>
</reference>
<evidence type="ECO:0000256" key="8">
    <source>
        <dbReference type="ARBA" id="ARBA00023242"/>
    </source>
</evidence>
<evidence type="ECO:0000256" key="10">
    <source>
        <dbReference type="ARBA" id="ARBA00023328"/>
    </source>
</evidence>
<evidence type="ECO:0000256" key="7">
    <source>
        <dbReference type="ARBA" id="ARBA00023054"/>
    </source>
</evidence>
<dbReference type="GO" id="GO:0007059">
    <property type="term" value="P:chromosome segregation"/>
    <property type="evidence" value="ECO:0007669"/>
    <property type="project" value="TreeGrafter"/>
</dbReference>
<keyword evidence="10 12" id="KW-0137">Centromere</keyword>
<keyword evidence="4 12" id="KW-0132">Cell division</keyword>
<dbReference type="Gene3D" id="3.30.160.570">
    <property type="entry name" value="Ncd80 complex, Spc24 subunit"/>
    <property type="match status" value="1"/>
</dbReference>
<dbReference type="PANTHER" id="PTHR22142">
    <property type="match status" value="1"/>
</dbReference>
<comment type="subcellular location">
    <subcellularLocation>
        <location evidence="12">Nucleus</location>
    </subcellularLocation>
    <subcellularLocation>
        <location evidence="12">Chromosome</location>
        <location evidence="12">Centromere</location>
        <location evidence="12">Kinetochore</location>
    </subcellularLocation>
</comment>
<comment type="subunit">
    <text evidence="12">Component of the NDC80 complex.</text>
</comment>
<evidence type="ECO:0000256" key="4">
    <source>
        <dbReference type="ARBA" id="ARBA00022618"/>
    </source>
</evidence>
<keyword evidence="9 12" id="KW-0131">Cell cycle</keyword>
<feature type="coiled-coil region" evidence="13">
    <location>
        <begin position="88"/>
        <end position="153"/>
    </location>
</feature>
<keyword evidence="6 12" id="KW-0995">Kinetochore</keyword>
<dbReference type="EMBL" id="OZ035840">
    <property type="protein sequence ID" value="CAL1588507.1"/>
    <property type="molecule type" value="Genomic_DNA"/>
</dbReference>
<evidence type="ECO:0000256" key="9">
    <source>
        <dbReference type="ARBA" id="ARBA00023306"/>
    </source>
</evidence>
<dbReference type="GO" id="GO:0051301">
    <property type="term" value="P:cell division"/>
    <property type="evidence" value="ECO:0007669"/>
    <property type="project" value="UniProtKB-UniRule"/>
</dbReference>
<keyword evidence="15" id="KW-1185">Reference proteome</keyword>
<evidence type="ECO:0000256" key="1">
    <source>
        <dbReference type="ARBA" id="ARBA00007804"/>
    </source>
</evidence>
<keyword evidence="8 12" id="KW-0539">Nucleus</keyword>
<dbReference type="Pfam" id="PF08286">
    <property type="entry name" value="Spc24"/>
    <property type="match status" value="1"/>
</dbReference>
<evidence type="ECO:0000256" key="5">
    <source>
        <dbReference type="ARBA" id="ARBA00022776"/>
    </source>
</evidence>
<protein>
    <recommendedName>
        <fullName evidence="2 12">Kinetochore protein Spc24</fullName>
    </recommendedName>
</protein>
<keyword evidence="7 13" id="KW-0175">Coiled coil</keyword>
<keyword evidence="5 12" id="KW-0498">Mitosis</keyword>
<evidence type="ECO:0000256" key="12">
    <source>
        <dbReference type="RuleBase" id="RU368011"/>
    </source>
</evidence>
<dbReference type="GO" id="GO:0005634">
    <property type="term" value="C:nucleus"/>
    <property type="evidence" value="ECO:0007669"/>
    <property type="project" value="UniProtKB-SubCell"/>
</dbReference>
<sequence length="219" mass="25602">MKQILIRKEDGDKEKNRKNIMAQSHKFQEMEENGATLLHLINSTQLHKLRGVKDAIQTLFDRHTDTKKTVQQILMDVAQIEENAGQRLLDLQEEQSRREQECNHLEEQLRQCTAKSQITDSELQFLQNEFENLQNDKHELETLQNEVNEDTTEVIPSSIYVAKLYHLITKIKWEYDTEPHILKGVHYGADLASLIHIDKSKQSPGEVSDHLWSFVSTEW</sequence>
<evidence type="ECO:0000313" key="14">
    <source>
        <dbReference type="EMBL" id="CAL1588507.1"/>
    </source>
</evidence>
<keyword evidence="3 12" id="KW-0158">Chromosome</keyword>